<comment type="caution">
    <text evidence="2">The sequence shown here is derived from an EMBL/GenBank/DDBJ whole genome shotgun (WGS) entry which is preliminary data.</text>
</comment>
<dbReference type="EMBL" id="NOXU01000030">
    <property type="protein sequence ID" value="OYQ33768.1"/>
    <property type="molecule type" value="Genomic_DNA"/>
</dbReference>
<evidence type="ECO:0000313" key="3">
    <source>
        <dbReference type="Proteomes" id="UP000216998"/>
    </source>
</evidence>
<gene>
    <name evidence="2" type="ORF">CHU95_15655</name>
</gene>
<dbReference type="InterPro" id="IPR012669">
    <property type="entry name" value="Pectate_lyase"/>
</dbReference>
<dbReference type="OrthoDB" id="9804686at2"/>
<dbReference type="Gene3D" id="1.50.10.20">
    <property type="match status" value="1"/>
</dbReference>
<sequence>MPIAAFKRALICACLPLLLALPSQAQTSTVAPPAQEAVQAPSRDEILATMKRAARFMIEEAAVNGGYVWQYLPDFSRRWGELEANKTMIWVQPPGTATVGHLFLDAFHATGDAWYLDSAMKTADALIKGQLESGGWNYVIDTAGEDSLKRWYDTYGKNAWRMEEFHHYYGNGTFDDAGTAEATQFLMRLYLEKKDKGIKKALDKALGFILDAQYPNGGWPQRYPLVKDGGVHGRPDYTGYITFNDDVSGENLEVLIFAYQVLGDKKLIDPIRRGMDIFIATQQPQPQPAWGLQHRTDDLKPTAARTYEPEAFATHTTANNIKQLLNFYRLTGDAKYLARVPEALDWLDKVQSPPSLRTQGRTHPTFLAIGTDKPLYLHRRGSNVVNGEYYTSDSPNEVIAHYGSFRSINMAALRAEYQKLAATKGTDVSKGSPLLAKPGTYKLPRYFTLRDVDVFDMMQAGQPEPAAADKLGELVTGLNPRGYWPVKLTTISNPYIGDGPATPTGGEYRATRVGDLYDTSPYYTDYPVEGISTAVFVKNMGELIKALGGK</sequence>
<dbReference type="GO" id="GO:0016829">
    <property type="term" value="F:lyase activity"/>
    <property type="evidence" value="ECO:0007669"/>
    <property type="project" value="UniProtKB-KW"/>
</dbReference>
<dbReference type="RefSeq" id="WP_094457207.1">
    <property type="nucleotide sequence ID" value="NZ_NOXU01000030.1"/>
</dbReference>
<accession>A0A255YX50</accession>
<proteinExistence type="predicted"/>
<evidence type="ECO:0000256" key="1">
    <source>
        <dbReference type="SAM" id="SignalP"/>
    </source>
</evidence>
<feature type="signal peptide" evidence="1">
    <location>
        <begin position="1"/>
        <end position="25"/>
    </location>
</feature>
<dbReference type="SUPFAM" id="SSF81853">
    <property type="entry name" value="Family 10 polysaccharide lyase"/>
    <property type="match status" value="1"/>
</dbReference>
<keyword evidence="1" id="KW-0732">Signal</keyword>
<dbReference type="AlphaFoldDB" id="A0A255YX50"/>
<dbReference type="Pfam" id="PF09492">
    <property type="entry name" value="Pec_lyase"/>
    <property type="match status" value="1"/>
</dbReference>
<organism evidence="2 3">
    <name type="scientific">Niveispirillum lacus</name>
    <dbReference type="NCBI Taxonomy" id="1981099"/>
    <lineage>
        <taxon>Bacteria</taxon>
        <taxon>Pseudomonadati</taxon>
        <taxon>Pseudomonadota</taxon>
        <taxon>Alphaproteobacteria</taxon>
        <taxon>Rhodospirillales</taxon>
        <taxon>Azospirillaceae</taxon>
        <taxon>Niveispirillum</taxon>
    </lineage>
</organism>
<keyword evidence="2" id="KW-0456">Lyase</keyword>
<protein>
    <submittedName>
        <fullName evidence="2">Pectate lyase</fullName>
    </submittedName>
</protein>
<keyword evidence="3" id="KW-1185">Reference proteome</keyword>
<dbReference type="Proteomes" id="UP000216998">
    <property type="component" value="Unassembled WGS sequence"/>
</dbReference>
<name>A0A255YX50_9PROT</name>
<feature type="chain" id="PRO_5012581187" evidence="1">
    <location>
        <begin position="26"/>
        <end position="550"/>
    </location>
</feature>
<evidence type="ECO:0000313" key="2">
    <source>
        <dbReference type="EMBL" id="OYQ33768.1"/>
    </source>
</evidence>
<reference evidence="2 3" key="1">
    <citation type="submission" date="2017-07" db="EMBL/GenBank/DDBJ databases">
        <title>Niveispirillum cyanobacteriorum sp. nov., isolated from cyanobacterial aggregates in a eutrophic lake.</title>
        <authorList>
            <person name="Cai H."/>
        </authorList>
    </citation>
    <scope>NUCLEOTIDE SEQUENCE [LARGE SCALE GENOMIC DNA]</scope>
    <source>
        <strain evidence="3">TH1-14</strain>
    </source>
</reference>